<keyword evidence="1" id="KW-0812">Transmembrane</keyword>
<keyword evidence="1" id="KW-0472">Membrane</keyword>
<gene>
    <name evidence="2" type="ORF">AVDCRST_MAG56-2082</name>
</gene>
<name>A0A6J4IL72_9SPHI</name>
<reference evidence="2" key="1">
    <citation type="submission" date="2020-02" db="EMBL/GenBank/DDBJ databases">
        <authorList>
            <person name="Meier V. D."/>
        </authorList>
    </citation>
    <scope>NUCLEOTIDE SEQUENCE</scope>
    <source>
        <strain evidence="2">AVDCRST_MAG56</strain>
    </source>
</reference>
<evidence type="ECO:0000256" key="1">
    <source>
        <dbReference type="SAM" id="Phobius"/>
    </source>
</evidence>
<organism evidence="2">
    <name type="scientific">uncultured Cytophagales bacterium</name>
    <dbReference type="NCBI Taxonomy" id="158755"/>
    <lineage>
        <taxon>Bacteria</taxon>
        <taxon>Pseudomonadati</taxon>
        <taxon>Bacteroidota</taxon>
        <taxon>Sphingobacteriia</taxon>
        <taxon>Sphingobacteriales</taxon>
        <taxon>environmental samples</taxon>
    </lineage>
</organism>
<feature type="transmembrane region" description="Helical" evidence="1">
    <location>
        <begin position="117"/>
        <end position="144"/>
    </location>
</feature>
<evidence type="ECO:0000313" key="2">
    <source>
        <dbReference type="EMBL" id="CAA9253053.1"/>
    </source>
</evidence>
<protein>
    <recommendedName>
        <fullName evidence="3">DUF3667 domain-containing protein</fullName>
    </recommendedName>
</protein>
<sequence>MVCKNCTRPFEGLYCYHCGQPATTRRITTREILTDILFSVVKVNRGFLFTARELSLRPGRAIRLYLAGQRVTYYAPHKYLFFIGAVTSFLTSRYHTFSGQYTSVNAYGGDAHSFFKAFFAYADAYATLINIVTIPVFALFSFLLFRRSGYNYAEHLVLNAYITSQQLLLFIGWLPLTRVAPLPAHWLLGLYVAVTLGYNLWVYVQFCGARTAASVLRAVGAMGLAYLGQLLLNLLFFRFGGVYL</sequence>
<feature type="transmembrane region" description="Helical" evidence="1">
    <location>
        <begin position="216"/>
        <end position="237"/>
    </location>
</feature>
<evidence type="ECO:0008006" key="3">
    <source>
        <dbReference type="Google" id="ProtNLM"/>
    </source>
</evidence>
<dbReference type="InterPro" id="IPR022134">
    <property type="entry name" value="DUF3667"/>
</dbReference>
<keyword evidence="1" id="KW-1133">Transmembrane helix</keyword>
<feature type="transmembrane region" description="Helical" evidence="1">
    <location>
        <begin position="186"/>
        <end position="204"/>
    </location>
</feature>
<feature type="transmembrane region" description="Helical" evidence="1">
    <location>
        <begin position="156"/>
        <end position="174"/>
    </location>
</feature>
<dbReference type="Pfam" id="PF12412">
    <property type="entry name" value="DUF3667"/>
    <property type="match status" value="1"/>
</dbReference>
<feature type="transmembrane region" description="Helical" evidence="1">
    <location>
        <begin position="79"/>
        <end position="97"/>
    </location>
</feature>
<dbReference type="EMBL" id="CADCTQ010000186">
    <property type="protein sequence ID" value="CAA9253053.1"/>
    <property type="molecule type" value="Genomic_DNA"/>
</dbReference>
<accession>A0A6J4IL72</accession>
<proteinExistence type="predicted"/>
<dbReference type="AlphaFoldDB" id="A0A6J4IL72"/>